<dbReference type="AlphaFoldDB" id="A0A0K2USY9"/>
<accession>A0A0K2USY9</accession>
<proteinExistence type="predicted"/>
<name>A0A0K2USY9_LEPSM</name>
<feature type="non-terminal residue" evidence="1">
    <location>
        <position position="1"/>
    </location>
</feature>
<sequence>INTYIHYEIVKILQNDRYIRQNTTIKRSICVTTTTIHLYLKNKTKKKARKLT</sequence>
<dbReference type="EMBL" id="HACA01024013">
    <property type="protein sequence ID" value="CDW41374.1"/>
    <property type="molecule type" value="Transcribed_RNA"/>
</dbReference>
<organism evidence="1">
    <name type="scientific">Lepeophtheirus salmonis</name>
    <name type="common">Salmon louse</name>
    <name type="synonym">Caligus salmonis</name>
    <dbReference type="NCBI Taxonomy" id="72036"/>
    <lineage>
        <taxon>Eukaryota</taxon>
        <taxon>Metazoa</taxon>
        <taxon>Ecdysozoa</taxon>
        <taxon>Arthropoda</taxon>
        <taxon>Crustacea</taxon>
        <taxon>Multicrustacea</taxon>
        <taxon>Hexanauplia</taxon>
        <taxon>Copepoda</taxon>
        <taxon>Siphonostomatoida</taxon>
        <taxon>Caligidae</taxon>
        <taxon>Lepeophtheirus</taxon>
    </lineage>
</organism>
<reference evidence="1" key="1">
    <citation type="submission" date="2014-05" db="EMBL/GenBank/DDBJ databases">
        <authorList>
            <person name="Chronopoulou M."/>
        </authorList>
    </citation>
    <scope>NUCLEOTIDE SEQUENCE</scope>
    <source>
        <tissue evidence="1">Whole organism</tissue>
    </source>
</reference>
<protein>
    <submittedName>
        <fullName evidence="1">Uncharacterized protein</fullName>
    </submittedName>
</protein>
<evidence type="ECO:0000313" key="1">
    <source>
        <dbReference type="EMBL" id="CDW41374.1"/>
    </source>
</evidence>